<name>C5BJP8_TERTT</name>
<keyword evidence="2" id="KW-1133">Transmembrane helix</keyword>
<dbReference type="EMBL" id="CP001614">
    <property type="protein sequence ID" value="ACR11557.1"/>
    <property type="molecule type" value="Genomic_DNA"/>
</dbReference>
<dbReference type="STRING" id="377629.TERTU_4533"/>
<keyword evidence="2" id="KW-0472">Membrane</keyword>
<evidence type="ECO:0008006" key="5">
    <source>
        <dbReference type="Google" id="ProtNLM"/>
    </source>
</evidence>
<dbReference type="eggNOG" id="COG3468">
    <property type="taxonomic scope" value="Bacteria"/>
</dbReference>
<feature type="transmembrane region" description="Helical" evidence="2">
    <location>
        <begin position="18"/>
        <end position="38"/>
    </location>
</feature>
<dbReference type="KEGG" id="ttu:TERTU_4533"/>
<dbReference type="OrthoDB" id="5502479at2"/>
<organism evidence="3 4">
    <name type="scientific">Teredinibacter turnerae (strain ATCC 39867 / T7901)</name>
    <dbReference type="NCBI Taxonomy" id="377629"/>
    <lineage>
        <taxon>Bacteria</taxon>
        <taxon>Pseudomonadati</taxon>
        <taxon>Pseudomonadota</taxon>
        <taxon>Gammaproteobacteria</taxon>
        <taxon>Cellvibrionales</taxon>
        <taxon>Cellvibrionaceae</taxon>
        <taxon>Teredinibacter</taxon>
    </lineage>
</organism>
<dbReference type="RefSeq" id="WP_015817669.1">
    <property type="nucleotide sequence ID" value="NC_012997.1"/>
</dbReference>
<keyword evidence="2" id="KW-0812">Transmembrane</keyword>
<reference evidence="3 4" key="1">
    <citation type="journal article" date="2009" name="PLoS ONE">
        <title>The complete genome of Teredinibacter turnerae T7901: an intracellular endosymbiont of marine wood-boring bivalves (shipworms).</title>
        <authorList>
            <person name="Yang J.C."/>
            <person name="Madupu R."/>
            <person name="Durkin A.S."/>
            <person name="Ekborg N.A."/>
            <person name="Pedamallu C.S."/>
            <person name="Hostetler J.B."/>
            <person name="Radune D."/>
            <person name="Toms B.S."/>
            <person name="Henrissat B."/>
            <person name="Coutinho P.M."/>
            <person name="Schwarz S."/>
            <person name="Field L."/>
            <person name="Trindade-Silva A.E."/>
            <person name="Soares C.A.G."/>
            <person name="Elshahawi S."/>
            <person name="Hanora A."/>
            <person name="Schmidt E.W."/>
            <person name="Haygood M.G."/>
            <person name="Posfai J."/>
            <person name="Benner J."/>
            <person name="Madinger C."/>
            <person name="Nove J."/>
            <person name="Anton B."/>
            <person name="Chaudhary K."/>
            <person name="Foster J."/>
            <person name="Holman A."/>
            <person name="Kumar S."/>
            <person name="Lessard P.A."/>
            <person name="Luyten Y.A."/>
            <person name="Slatko B."/>
            <person name="Wood N."/>
            <person name="Wu B."/>
            <person name="Teplitski M."/>
            <person name="Mougous J.D."/>
            <person name="Ward N."/>
            <person name="Eisen J.A."/>
            <person name="Badger J.H."/>
            <person name="Distel D.L."/>
        </authorList>
    </citation>
    <scope>NUCLEOTIDE SEQUENCE [LARGE SCALE GENOMIC DNA]</scope>
    <source>
        <strain evidence="4">ATCC 39867 / T7901</strain>
    </source>
</reference>
<evidence type="ECO:0000256" key="2">
    <source>
        <dbReference type="SAM" id="Phobius"/>
    </source>
</evidence>
<protein>
    <recommendedName>
        <fullName evidence="5">DUF3014 domain-containing protein</fullName>
    </recommendedName>
</protein>
<gene>
    <name evidence="3" type="ordered locus">TERTU_4533</name>
</gene>
<dbReference type="AlphaFoldDB" id="C5BJP8"/>
<accession>C5BJP8</accession>
<evidence type="ECO:0000313" key="3">
    <source>
        <dbReference type="EMBL" id="ACR11557.1"/>
    </source>
</evidence>
<sequence length="307" mass="34032">MSDHQEPRPEGDSQRTSMLVPTIVLGVIAAFALIYLFFFQSDDRVLEPEPVSQPALSQPSPEPTPVPQPTLAPTVLPSVSAEPAPTPEPLPQLNTSDQPLAKNLEDRGLGDLVVYLTPEEVIRKTARAVYSLSKGNVVQQYRPVNGPDSAFTATATGDTVTIENPRQKGEMTETPVYRLNEKNAERYTPLVNLLRTTDKDTLVSVYQRYYPLLQQAYQELGEGPADFHNVVLASLDSMINAPDPREEPKLIRTSVQYQFLKPEYEALPQAQKLMLRMGKMNRRVLVEELKTLRAALADAQIGSAASH</sequence>
<dbReference type="InterPro" id="IPR021382">
    <property type="entry name" value="DUF3014"/>
</dbReference>
<feature type="compositionally biased region" description="Pro residues" evidence="1">
    <location>
        <begin position="60"/>
        <end position="70"/>
    </location>
</feature>
<feature type="region of interest" description="Disordered" evidence="1">
    <location>
        <begin position="49"/>
        <end position="98"/>
    </location>
</feature>
<proteinExistence type="predicted"/>
<evidence type="ECO:0000256" key="1">
    <source>
        <dbReference type="SAM" id="MobiDB-lite"/>
    </source>
</evidence>
<dbReference type="Proteomes" id="UP000009080">
    <property type="component" value="Chromosome"/>
</dbReference>
<evidence type="ECO:0000313" key="4">
    <source>
        <dbReference type="Proteomes" id="UP000009080"/>
    </source>
</evidence>
<keyword evidence="4" id="KW-1185">Reference proteome</keyword>
<dbReference type="Pfam" id="PF11219">
    <property type="entry name" value="DUF3014"/>
    <property type="match status" value="1"/>
</dbReference>
<dbReference type="HOGENOM" id="CLU_068472_0_1_6"/>